<gene>
    <name evidence="8" type="ORF">FSP39_025447</name>
</gene>
<dbReference type="AlphaFoldDB" id="A0AA88Y1N3"/>
<dbReference type="InterPro" id="IPR050577">
    <property type="entry name" value="MAPR/NEUFC/NENF-like"/>
</dbReference>
<keyword evidence="3" id="KW-0479">Metal-binding</keyword>
<protein>
    <recommendedName>
        <fullName evidence="7">Cytochrome b5 heme-binding domain-containing protein</fullName>
    </recommendedName>
</protein>
<accession>A0AA88Y1N3</accession>
<dbReference type="Proteomes" id="UP001186944">
    <property type="component" value="Unassembled WGS sequence"/>
</dbReference>
<evidence type="ECO:0000313" key="9">
    <source>
        <dbReference type="Proteomes" id="UP001186944"/>
    </source>
</evidence>
<dbReference type="SMART" id="SM01117">
    <property type="entry name" value="Cyt-b5"/>
    <property type="match status" value="1"/>
</dbReference>
<comment type="caution">
    <text evidence="8">The sequence shown here is derived from an EMBL/GenBank/DDBJ whole genome shotgun (WGS) entry which is preliminary data.</text>
</comment>
<keyword evidence="2" id="KW-0349">Heme</keyword>
<dbReference type="GO" id="GO:0046872">
    <property type="term" value="F:metal ion binding"/>
    <property type="evidence" value="ECO:0007669"/>
    <property type="project" value="UniProtKB-KW"/>
</dbReference>
<keyword evidence="4" id="KW-0256">Endoplasmic reticulum</keyword>
<dbReference type="PANTHER" id="PTHR10281:SF72">
    <property type="entry name" value="NEUDESIN"/>
    <property type="match status" value="1"/>
</dbReference>
<evidence type="ECO:0000259" key="7">
    <source>
        <dbReference type="SMART" id="SM01117"/>
    </source>
</evidence>
<organism evidence="8 9">
    <name type="scientific">Pinctada imbricata</name>
    <name type="common">Atlantic pearl-oyster</name>
    <name type="synonym">Pinctada martensii</name>
    <dbReference type="NCBI Taxonomy" id="66713"/>
    <lineage>
        <taxon>Eukaryota</taxon>
        <taxon>Metazoa</taxon>
        <taxon>Spiralia</taxon>
        <taxon>Lophotrochozoa</taxon>
        <taxon>Mollusca</taxon>
        <taxon>Bivalvia</taxon>
        <taxon>Autobranchia</taxon>
        <taxon>Pteriomorphia</taxon>
        <taxon>Pterioida</taxon>
        <taxon>Pterioidea</taxon>
        <taxon>Pteriidae</taxon>
        <taxon>Pinctada</taxon>
    </lineage>
</organism>
<dbReference type="InterPro" id="IPR036400">
    <property type="entry name" value="Cyt_B5-like_heme/steroid_sf"/>
</dbReference>
<dbReference type="Pfam" id="PF00173">
    <property type="entry name" value="Cyt-b5"/>
    <property type="match status" value="1"/>
</dbReference>
<dbReference type="InterPro" id="IPR001199">
    <property type="entry name" value="Cyt_B5-like_heme/steroid-bd"/>
</dbReference>
<dbReference type="GO" id="GO:0005783">
    <property type="term" value="C:endoplasmic reticulum"/>
    <property type="evidence" value="ECO:0007669"/>
    <property type="project" value="UniProtKB-SubCell"/>
</dbReference>
<evidence type="ECO:0000256" key="3">
    <source>
        <dbReference type="ARBA" id="ARBA00022723"/>
    </source>
</evidence>
<sequence>MVDTGKKWAWQYVSYTVLFLAVNMVNGKKYEMSEIEIHPIPSGEPARIFTQEEMKEYDGSDPKKPILLGVRGVVFDVTEGKDFYGKGASYNLLAGKDASFAIAKWSLEPKDMHHDLSSLSDDDLKGLDEVFLGTYKKKYPVMGYMDYLMEKHANKLRERFRPEL</sequence>
<evidence type="ECO:0000256" key="1">
    <source>
        <dbReference type="ARBA" id="ARBA00004240"/>
    </source>
</evidence>
<proteinExistence type="inferred from homology"/>
<dbReference type="GO" id="GO:0016020">
    <property type="term" value="C:membrane"/>
    <property type="evidence" value="ECO:0007669"/>
    <property type="project" value="TreeGrafter"/>
</dbReference>
<reference evidence="8" key="1">
    <citation type="submission" date="2019-08" db="EMBL/GenBank/DDBJ databases">
        <title>The improved chromosome-level genome for the pearl oyster Pinctada fucata martensii using PacBio sequencing and Hi-C.</title>
        <authorList>
            <person name="Zheng Z."/>
        </authorList>
    </citation>
    <scope>NUCLEOTIDE SEQUENCE</scope>
    <source>
        <strain evidence="8">ZZ-2019</strain>
        <tissue evidence="8">Adductor muscle</tissue>
    </source>
</reference>
<keyword evidence="9" id="KW-1185">Reference proteome</keyword>
<feature type="domain" description="Cytochrome b5 heme-binding" evidence="7">
    <location>
        <begin position="49"/>
        <end position="146"/>
    </location>
</feature>
<comment type="subcellular location">
    <subcellularLocation>
        <location evidence="1">Endoplasmic reticulum</location>
    </subcellularLocation>
</comment>
<comment type="similarity">
    <text evidence="6">Belongs to the cytochrome b5 family. MAPR subfamily.</text>
</comment>
<name>A0AA88Y1N3_PINIB</name>
<evidence type="ECO:0000313" key="8">
    <source>
        <dbReference type="EMBL" id="KAK3094206.1"/>
    </source>
</evidence>
<evidence type="ECO:0000256" key="6">
    <source>
        <dbReference type="ARBA" id="ARBA00038357"/>
    </source>
</evidence>
<dbReference type="SUPFAM" id="SSF55856">
    <property type="entry name" value="Cytochrome b5-like heme/steroid binding domain"/>
    <property type="match status" value="1"/>
</dbReference>
<dbReference type="PANTHER" id="PTHR10281">
    <property type="entry name" value="MEMBRANE-ASSOCIATED PROGESTERONE RECEPTOR COMPONENT-RELATED"/>
    <property type="match status" value="1"/>
</dbReference>
<evidence type="ECO:0000256" key="4">
    <source>
        <dbReference type="ARBA" id="ARBA00022824"/>
    </source>
</evidence>
<dbReference type="EMBL" id="VSWD01000009">
    <property type="protein sequence ID" value="KAK3094206.1"/>
    <property type="molecule type" value="Genomic_DNA"/>
</dbReference>
<dbReference type="Gene3D" id="3.10.120.10">
    <property type="entry name" value="Cytochrome b5-like heme/steroid binding domain"/>
    <property type="match status" value="1"/>
</dbReference>
<evidence type="ECO:0000256" key="5">
    <source>
        <dbReference type="ARBA" id="ARBA00023004"/>
    </source>
</evidence>
<evidence type="ECO:0000256" key="2">
    <source>
        <dbReference type="ARBA" id="ARBA00022617"/>
    </source>
</evidence>
<keyword evidence="5" id="KW-0408">Iron</keyword>